<accession>A0A1G2BMH4</accession>
<dbReference type="STRING" id="1798550.A2927_00825"/>
<proteinExistence type="predicted"/>
<protein>
    <submittedName>
        <fullName evidence="2">Uncharacterized protein</fullName>
    </submittedName>
</protein>
<feature type="coiled-coil region" evidence="1">
    <location>
        <begin position="13"/>
        <end position="55"/>
    </location>
</feature>
<sequence length="96" mass="11497">MPRKATNFETMSIETLEQLFTAVRQDIDQLRDQLREEIKNSINQLREEMADGFKKQNEILKTILNIVGFYDTERKDIKSSLWEHDRRLLKLEKQSV</sequence>
<reference evidence="2 3" key="1">
    <citation type="journal article" date="2016" name="Nat. Commun.">
        <title>Thousands of microbial genomes shed light on interconnected biogeochemical processes in an aquifer system.</title>
        <authorList>
            <person name="Anantharaman K."/>
            <person name="Brown C.T."/>
            <person name="Hug L.A."/>
            <person name="Sharon I."/>
            <person name="Castelle C.J."/>
            <person name="Probst A.J."/>
            <person name="Thomas B.C."/>
            <person name="Singh A."/>
            <person name="Wilkins M.J."/>
            <person name="Karaoz U."/>
            <person name="Brodie E.L."/>
            <person name="Williams K.H."/>
            <person name="Hubbard S.S."/>
            <person name="Banfield J.F."/>
        </authorList>
    </citation>
    <scope>NUCLEOTIDE SEQUENCE [LARGE SCALE GENOMIC DNA]</scope>
</reference>
<evidence type="ECO:0000256" key="1">
    <source>
        <dbReference type="SAM" id="Coils"/>
    </source>
</evidence>
<dbReference type="EMBL" id="MHKL01000014">
    <property type="protein sequence ID" value="OGY89530.1"/>
    <property type="molecule type" value="Genomic_DNA"/>
</dbReference>
<gene>
    <name evidence="2" type="ORF">A2927_00825</name>
</gene>
<keyword evidence="1" id="KW-0175">Coiled coil</keyword>
<comment type="caution">
    <text evidence="2">The sequence shown here is derived from an EMBL/GenBank/DDBJ whole genome shotgun (WGS) entry which is preliminary data.</text>
</comment>
<evidence type="ECO:0000313" key="3">
    <source>
        <dbReference type="Proteomes" id="UP000178849"/>
    </source>
</evidence>
<dbReference type="AlphaFoldDB" id="A0A1G2BMH4"/>
<name>A0A1G2BMH4_9BACT</name>
<evidence type="ECO:0000313" key="2">
    <source>
        <dbReference type="EMBL" id="OGY89530.1"/>
    </source>
</evidence>
<organism evidence="2 3">
    <name type="scientific">Candidatus Komeilibacteria bacterium RIFCSPLOWO2_01_FULL_45_10</name>
    <dbReference type="NCBI Taxonomy" id="1798550"/>
    <lineage>
        <taxon>Bacteria</taxon>
        <taxon>Candidatus Komeiliibacteriota</taxon>
    </lineage>
</organism>
<dbReference type="Proteomes" id="UP000178849">
    <property type="component" value="Unassembled WGS sequence"/>
</dbReference>